<dbReference type="EMBL" id="LAZP02000038">
    <property type="protein sequence ID" value="PFH62194.1"/>
    <property type="molecule type" value="Genomic_DNA"/>
</dbReference>
<comment type="caution">
    <text evidence="2">The sequence shown here is derived from an EMBL/GenBank/DDBJ whole genome shotgun (WGS) entry which is preliminary data.</text>
</comment>
<evidence type="ECO:0000256" key="1">
    <source>
        <dbReference type="SAM" id="MobiDB-lite"/>
    </source>
</evidence>
<evidence type="ECO:0000313" key="2">
    <source>
        <dbReference type="EMBL" id="PFH62194.1"/>
    </source>
</evidence>
<proteinExistence type="predicted"/>
<organism evidence="2 3">
    <name type="scientific">Ophiocordyceps unilateralis</name>
    <name type="common">Zombie-ant fungus</name>
    <name type="synonym">Torrubia unilateralis</name>
    <dbReference type="NCBI Taxonomy" id="268505"/>
    <lineage>
        <taxon>Eukaryota</taxon>
        <taxon>Fungi</taxon>
        <taxon>Dikarya</taxon>
        <taxon>Ascomycota</taxon>
        <taxon>Pezizomycotina</taxon>
        <taxon>Sordariomycetes</taxon>
        <taxon>Hypocreomycetidae</taxon>
        <taxon>Hypocreales</taxon>
        <taxon>Ophiocordycipitaceae</taxon>
        <taxon>Ophiocordyceps</taxon>
    </lineage>
</organism>
<name>A0A2A9PLV0_OPHUN</name>
<accession>A0A2A9PLV0</accession>
<feature type="compositionally biased region" description="Basic residues" evidence="1">
    <location>
        <begin position="42"/>
        <end position="51"/>
    </location>
</feature>
<reference evidence="2 3" key="1">
    <citation type="journal article" date="2015" name="BMC Genomics">
        <title>Gene expression during zombie ant biting behavior reflects the complexity underlying fungal parasitic behavioral manipulation.</title>
        <authorList>
            <person name="de Bekker C."/>
            <person name="Ohm R.A."/>
            <person name="Loreto R.G."/>
            <person name="Sebastian A."/>
            <person name="Albert I."/>
            <person name="Merrow M."/>
            <person name="Brachmann A."/>
            <person name="Hughes D.P."/>
        </authorList>
    </citation>
    <scope>NUCLEOTIDE SEQUENCE [LARGE SCALE GENOMIC DNA]</scope>
    <source>
        <strain evidence="2 3">SC16a</strain>
    </source>
</reference>
<feature type="region of interest" description="Disordered" evidence="1">
    <location>
        <begin position="1"/>
        <end position="54"/>
    </location>
</feature>
<dbReference type="Proteomes" id="UP000037136">
    <property type="component" value="Unassembled WGS sequence"/>
</dbReference>
<feature type="compositionally biased region" description="Basic and acidic residues" evidence="1">
    <location>
        <begin position="107"/>
        <end position="121"/>
    </location>
</feature>
<feature type="compositionally biased region" description="Gly residues" evidence="1">
    <location>
        <begin position="138"/>
        <end position="149"/>
    </location>
</feature>
<reference evidence="2 3" key="2">
    <citation type="journal article" date="2017" name="Sci. Rep.">
        <title>Ant-infecting Ophiocordyceps genomes reveal a high diversity of potential behavioral manipulation genes and a possible major role for enterotoxins.</title>
        <authorList>
            <person name="de Bekker C."/>
            <person name="Ohm R.A."/>
            <person name="Evans H.C."/>
            <person name="Brachmann A."/>
            <person name="Hughes D.P."/>
        </authorList>
    </citation>
    <scope>NUCLEOTIDE SEQUENCE [LARGE SCALE GENOMIC DNA]</scope>
    <source>
        <strain evidence="2 3">SC16a</strain>
    </source>
</reference>
<dbReference type="AlphaFoldDB" id="A0A2A9PLV0"/>
<keyword evidence="3" id="KW-1185">Reference proteome</keyword>
<gene>
    <name evidence="2" type="ORF">XA68_14735</name>
</gene>
<protein>
    <submittedName>
        <fullName evidence="2">Uncharacterized protein</fullName>
    </submittedName>
</protein>
<feature type="region of interest" description="Disordered" evidence="1">
    <location>
        <begin position="101"/>
        <end position="149"/>
    </location>
</feature>
<feature type="compositionally biased region" description="Acidic residues" evidence="1">
    <location>
        <begin position="123"/>
        <end position="133"/>
    </location>
</feature>
<evidence type="ECO:0000313" key="3">
    <source>
        <dbReference type="Proteomes" id="UP000037136"/>
    </source>
</evidence>
<sequence>MQKGRPSQAHGVDTHPARPLQWLTRPRRGTGEGGEQRQSAGHGRRGTKSRHSLSLFGKRSLTYYVLQRTAGPDEARGNCPGHGLEAPTLAGEVGGVTAVSDGALDEAVERARGEERSRIDGDGGGDDDDDDDDKQGCGPHGGWTYGQEG</sequence>